<dbReference type="AlphaFoldDB" id="A0AAE3NIT9"/>
<sequence>MITTASLHLSDRPAETDALGRFPFARSLAQSLVSVGSEDGLVIGIEGSWGTGKSTVIGFIRKHLTDAHGVDSQPVIVEFNPWMVSNTGAMVDALVSQIAVALHVTLGVLEEKLKVGEKLLGYIGLIKHLKYLKYVPGIGFAGHIAEDAAGYAATIAEGVEGARKAAEDVEKLLPHLDLAKKKADVADALRKLNRSIVVIVDDLDRLPEDELRLVVQTIKAVADFPRTTYLLAYDRDIVANALGAGIPEKGRSYLEKIVQVAYPIPPLFRYQLRSFLDAKLQELFAAMGVELREYESTIYEGCTHLVSRIVRHPRDVVRLMNRLWLSLPATRGEVNAIDVIVFEALSQRFPDVRDNVHRHPTEFIGQSFRGDYDDDQLRGQKASSLVGAEARSKPDARQWERHLPPTASDSILAVEACAFLFEHVTEEKESLPEDELRIADPDRLARFFRMTSLESVPEVTSIHHDLANPDALEASLSSVSSAELGFLLEWICNYTPSCTKLNGYGSIEKLVTAAINTEEKAELTSPLAELFANVLVRIMRRAASEERVRGLAYIADRAPLSVAEPLLLSAAAEQGKWIIRPQEKLPTDKQLVSDSHAVDSALATWSDRIRKNAQDGQLANEPRLQSVLYRFAQLNFAYEETYEIVRGICASDGGLRNFLSEFVSENSFNSPDTFGLIEDANAFAARVRNSVMSDDYAWVANLISSGDYPNAIAMQAQRLKGLRGANLDNAVAKSRIPV</sequence>
<dbReference type="Proteomes" id="UP001143674">
    <property type="component" value="Unassembled WGS sequence"/>
</dbReference>
<proteinExistence type="predicted"/>
<dbReference type="EMBL" id="JAIVEX010000004">
    <property type="protein sequence ID" value="MDB0521764.1"/>
    <property type="molecule type" value="Genomic_DNA"/>
</dbReference>
<reference evidence="2" key="1">
    <citation type="submission" date="2021-09" db="EMBL/GenBank/DDBJ databases">
        <title>Genomic analysis of Ralstonia spp.</title>
        <authorList>
            <person name="Aburjaile F."/>
            <person name="Ariute J.C."/>
            <person name="Pais A.K.L."/>
            <person name="Albuquerque G.M.R."/>
            <person name="Silva A.M.F."/>
            <person name="Brenig B."/>
            <person name="Azevedo V."/>
            <person name="Matiuzzi M."/>
            <person name="Ramos R."/>
            <person name="Goes-Neto A."/>
            <person name="Soares S."/>
            <person name="Iseppon A.M.B."/>
            <person name="Souza E."/>
            <person name="Gama M."/>
        </authorList>
    </citation>
    <scope>NUCLEOTIDE SEQUENCE</scope>
    <source>
        <strain evidence="2">B4</strain>
    </source>
</reference>
<evidence type="ECO:0000313" key="2">
    <source>
        <dbReference type="EMBL" id="MDB0521764.1"/>
    </source>
</evidence>
<evidence type="ECO:0000313" key="3">
    <source>
        <dbReference type="Proteomes" id="UP001143674"/>
    </source>
</evidence>
<comment type="caution">
    <text evidence="2">The sequence shown here is derived from an EMBL/GenBank/DDBJ whole genome shotgun (WGS) entry which is preliminary data.</text>
</comment>
<dbReference type="Pfam" id="PF07693">
    <property type="entry name" value="KAP_NTPase"/>
    <property type="match status" value="1"/>
</dbReference>
<dbReference type="SUPFAM" id="SSF52540">
    <property type="entry name" value="P-loop containing nucleoside triphosphate hydrolases"/>
    <property type="match status" value="1"/>
</dbReference>
<evidence type="ECO:0000259" key="1">
    <source>
        <dbReference type="Pfam" id="PF07693"/>
    </source>
</evidence>
<dbReference type="Gene3D" id="3.40.50.300">
    <property type="entry name" value="P-loop containing nucleotide triphosphate hydrolases"/>
    <property type="match status" value="1"/>
</dbReference>
<dbReference type="InterPro" id="IPR052754">
    <property type="entry name" value="NTPase_KAP_P-loop"/>
</dbReference>
<organism evidence="2 3">
    <name type="scientific">Ralstonia solanacearum</name>
    <name type="common">Pseudomonas solanacearum</name>
    <dbReference type="NCBI Taxonomy" id="305"/>
    <lineage>
        <taxon>Bacteria</taxon>
        <taxon>Pseudomonadati</taxon>
        <taxon>Pseudomonadota</taxon>
        <taxon>Betaproteobacteria</taxon>
        <taxon>Burkholderiales</taxon>
        <taxon>Burkholderiaceae</taxon>
        <taxon>Ralstonia</taxon>
        <taxon>Ralstonia solanacearum species complex</taxon>
    </lineage>
</organism>
<name>A0AAE3NIT9_RALSL</name>
<dbReference type="RefSeq" id="WP_184851484.1">
    <property type="nucleotide sequence ID" value="NZ_JABZEH010000002.1"/>
</dbReference>
<dbReference type="InterPro" id="IPR027417">
    <property type="entry name" value="P-loop_NTPase"/>
</dbReference>
<feature type="domain" description="KAP NTPase" evidence="1">
    <location>
        <begin position="23"/>
        <end position="323"/>
    </location>
</feature>
<gene>
    <name evidence="2" type="ORF">LBW55_09070</name>
</gene>
<accession>A0AAE3NIT9</accession>
<dbReference type="PANTHER" id="PTHR22674:SF6">
    <property type="entry name" value="NTPASE KAP FAMILY P-LOOP DOMAIN-CONTAINING PROTEIN 1"/>
    <property type="match status" value="1"/>
</dbReference>
<dbReference type="PANTHER" id="PTHR22674">
    <property type="entry name" value="NTPASE, KAP FAMILY P-LOOP DOMAIN-CONTAINING 1"/>
    <property type="match status" value="1"/>
</dbReference>
<protein>
    <submittedName>
        <fullName evidence="2">KAP family NTPase</fullName>
    </submittedName>
</protein>
<dbReference type="InterPro" id="IPR011646">
    <property type="entry name" value="KAP_P-loop"/>
</dbReference>